<organism evidence="2 3">
    <name type="scientific">Streptomyces paradoxus</name>
    <dbReference type="NCBI Taxonomy" id="66375"/>
    <lineage>
        <taxon>Bacteria</taxon>
        <taxon>Bacillati</taxon>
        <taxon>Actinomycetota</taxon>
        <taxon>Actinomycetes</taxon>
        <taxon>Kitasatosporales</taxon>
        <taxon>Streptomycetaceae</taxon>
        <taxon>Streptomyces</taxon>
    </lineage>
</organism>
<feature type="transmembrane region" description="Helical" evidence="1">
    <location>
        <begin position="55"/>
        <end position="80"/>
    </location>
</feature>
<evidence type="ECO:0008006" key="4">
    <source>
        <dbReference type="Google" id="ProtNLM"/>
    </source>
</evidence>
<proteinExistence type="predicted"/>
<accession>A0A7W9THU3</accession>
<comment type="caution">
    <text evidence="2">The sequence shown here is derived from an EMBL/GenBank/DDBJ whole genome shotgun (WGS) entry which is preliminary data.</text>
</comment>
<reference evidence="2 3" key="1">
    <citation type="submission" date="2020-08" db="EMBL/GenBank/DDBJ databases">
        <title>Genomic Encyclopedia of Type Strains, Phase IV (KMG-IV): sequencing the most valuable type-strain genomes for metagenomic binning, comparative biology and taxonomic classification.</title>
        <authorList>
            <person name="Goeker M."/>
        </authorList>
    </citation>
    <scope>NUCLEOTIDE SEQUENCE [LARGE SCALE GENOMIC DNA]</scope>
    <source>
        <strain evidence="2 3">DSM 43350</strain>
    </source>
</reference>
<gene>
    <name evidence="2" type="ORF">HNR57_006959</name>
</gene>
<dbReference type="AlphaFoldDB" id="A0A7W9THU3"/>
<sequence>MPASEAAAEARRLIDDWASKPVRHHPTSFRDHTEPPVYGDAPPVPQPDHRIVPAWAAGIAVASIGVGAGVTGIGCGAWLVLQGLASVTLNSVLMVTLPFAGLAMAATAIGGAISKARAPVTKTVYEGPVTHHTEIHNNSTTRGAFFARTRNEIR</sequence>
<keyword evidence="3" id="KW-1185">Reference proteome</keyword>
<keyword evidence="1" id="KW-0812">Transmembrane</keyword>
<protein>
    <recommendedName>
        <fullName evidence="4">Transmembrane protein</fullName>
    </recommendedName>
</protein>
<evidence type="ECO:0000313" key="2">
    <source>
        <dbReference type="EMBL" id="MBB6081008.1"/>
    </source>
</evidence>
<dbReference type="EMBL" id="JACHGV010000015">
    <property type="protein sequence ID" value="MBB6081008.1"/>
    <property type="molecule type" value="Genomic_DNA"/>
</dbReference>
<dbReference type="Proteomes" id="UP000591537">
    <property type="component" value="Unassembled WGS sequence"/>
</dbReference>
<keyword evidence="1" id="KW-1133">Transmembrane helix</keyword>
<keyword evidence="1" id="KW-0472">Membrane</keyword>
<evidence type="ECO:0000256" key="1">
    <source>
        <dbReference type="SAM" id="Phobius"/>
    </source>
</evidence>
<feature type="transmembrane region" description="Helical" evidence="1">
    <location>
        <begin position="92"/>
        <end position="113"/>
    </location>
</feature>
<evidence type="ECO:0000313" key="3">
    <source>
        <dbReference type="Proteomes" id="UP000591537"/>
    </source>
</evidence>
<name>A0A7W9THU3_9ACTN</name>